<reference evidence="10" key="1">
    <citation type="submission" date="2021-12" db="EMBL/GenBank/DDBJ databases">
        <authorList>
            <person name="Zaccaron A."/>
            <person name="Stergiopoulos I."/>
        </authorList>
    </citation>
    <scope>NUCLEOTIDE SEQUENCE</scope>
    <source>
        <strain evidence="10">Race5_Kim</strain>
    </source>
</reference>
<feature type="region of interest" description="Disordered" evidence="8">
    <location>
        <begin position="219"/>
        <end position="286"/>
    </location>
</feature>
<dbReference type="Pfam" id="PF00172">
    <property type="entry name" value="Zn_clus"/>
    <property type="match status" value="1"/>
</dbReference>
<gene>
    <name evidence="10" type="ORF">CLAFUR5_09147</name>
</gene>
<reference evidence="10" key="2">
    <citation type="journal article" date="2022" name="Microb. Genom.">
        <title>A chromosome-scale genome assembly of the tomato pathogen Cladosporium fulvum reveals a compartmentalized genome architecture and the presence of a dispensable chromosome.</title>
        <authorList>
            <person name="Zaccaron A.Z."/>
            <person name="Chen L.H."/>
            <person name="Samaras A."/>
            <person name="Stergiopoulos I."/>
        </authorList>
    </citation>
    <scope>NUCLEOTIDE SEQUENCE</scope>
    <source>
        <strain evidence="10">Race5_Kim</strain>
    </source>
</reference>
<sequence>MKRDSLDQEGQLDKVRRTLKGRAEKACVRCRAKKRTCDGGNPCQRCKDSHSACYFSDWHYTVPYPREYVEYLEEQQEQLSSGLLTMYRLLKESHIKTVPPLPEKLQAQDLLTALRGLRLEHQHAVHVEHPISMNRRSNGRIMAAAEQIPPDYETACRNRMQHHFDPGPRSPTHPGLFFHAAPGQESMNGSRILMQLPRSFASMQYSPYECAPPAPHILVSQSHTMPSHPATSHAPSPNLGLQSGLMAPMSWPPHSSRMSPGASSLDLSRAASHQQSPPQMFTPDDSNFDHDRAARHWSWNGVENGGGGGGGGGGSGVGYLAAAPHDGRSMGLDLESIEQRGDIVAATDSGVQS</sequence>
<evidence type="ECO:0000256" key="3">
    <source>
        <dbReference type="ARBA" id="ARBA00022833"/>
    </source>
</evidence>
<dbReference type="SUPFAM" id="SSF57701">
    <property type="entry name" value="Zn2/Cys6 DNA-binding domain"/>
    <property type="match status" value="1"/>
</dbReference>
<dbReference type="RefSeq" id="XP_047766696.1">
    <property type="nucleotide sequence ID" value="XM_047908295.1"/>
</dbReference>
<name>A0A9Q8UTY8_PASFU</name>
<dbReference type="SMART" id="SM00066">
    <property type="entry name" value="GAL4"/>
    <property type="match status" value="1"/>
</dbReference>
<evidence type="ECO:0000313" key="11">
    <source>
        <dbReference type="Proteomes" id="UP000756132"/>
    </source>
</evidence>
<evidence type="ECO:0000256" key="1">
    <source>
        <dbReference type="ARBA" id="ARBA00004123"/>
    </source>
</evidence>
<keyword evidence="3" id="KW-0862">Zinc</keyword>
<dbReference type="GO" id="GO:0000981">
    <property type="term" value="F:DNA-binding transcription factor activity, RNA polymerase II-specific"/>
    <property type="evidence" value="ECO:0007669"/>
    <property type="project" value="InterPro"/>
</dbReference>
<dbReference type="PANTHER" id="PTHR31313">
    <property type="entry name" value="TY1 ENHANCER ACTIVATOR"/>
    <property type="match status" value="1"/>
</dbReference>
<proteinExistence type="predicted"/>
<keyword evidence="2" id="KW-0479">Metal-binding</keyword>
<dbReference type="InterPro" id="IPR036864">
    <property type="entry name" value="Zn2-C6_fun-type_DNA-bd_sf"/>
</dbReference>
<dbReference type="InterPro" id="IPR001138">
    <property type="entry name" value="Zn2Cys6_DnaBD"/>
</dbReference>
<accession>A0A9Q8UTY8</accession>
<dbReference type="CDD" id="cd00067">
    <property type="entry name" value="GAL4"/>
    <property type="match status" value="1"/>
</dbReference>
<dbReference type="PANTHER" id="PTHR31313:SF81">
    <property type="entry name" value="TY1 ENHANCER ACTIVATOR"/>
    <property type="match status" value="1"/>
</dbReference>
<keyword evidence="7" id="KW-0539">Nucleus</keyword>
<evidence type="ECO:0000256" key="8">
    <source>
        <dbReference type="SAM" id="MobiDB-lite"/>
    </source>
</evidence>
<dbReference type="Gene3D" id="4.10.240.10">
    <property type="entry name" value="Zn(2)-C6 fungal-type DNA-binding domain"/>
    <property type="match status" value="1"/>
</dbReference>
<comment type="subcellular location">
    <subcellularLocation>
        <location evidence="1">Nucleus</location>
    </subcellularLocation>
</comment>
<dbReference type="InterPro" id="IPR051615">
    <property type="entry name" value="Transcr_Regulatory_Elem"/>
</dbReference>
<evidence type="ECO:0000313" key="10">
    <source>
        <dbReference type="EMBL" id="UJO22330.1"/>
    </source>
</evidence>
<feature type="domain" description="Zn(2)-C6 fungal-type" evidence="9">
    <location>
        <begin position="26"/>
        <end position="55"/>
    </location>
</feature>
<protein>
    <recommendedName>
        <fullName evidence="9">Zn(2)-C6 fungal-type domain-containing protein</fullName>
    </recommendedName>
</protein>
<dbReference type="GeneID" id="71989025"/>
<dbReference type="OrthoDB" id="3641289at2759"/>
<evidence type="ECO:0000256" key="5">
    <source>
        <dbReference type="ARBA" id="ARBA00023125"/>
    </source>
</evidence>
<dbReference type="KEGG" id="ffu:CLAFUR5_09147"/>
<keyword evidence="6" id="KW-0804">Transcription</keyword>
<evidence type="ECO:0000256" key="6">
    <source>
        <dbReference type="ARBA" id="ARBA00023163"/>
    </source>
</evidence>
<evidence type="ECO:0000256" key="7">
    <source>
        <dbReference type="ARBA" id="ARBA00023242"/>
    </source>
</evidence>
<dbReference type="GO" id="GO:0008270">
    <property type="term" value="F:zinc ion binding"/>
    <property type="evidence" value="ECO:0007669"/>
    <property type="project" value="InterPro"/>
</dbReference>
<dbReference type="GO" id="GO:0003677">
    <property type="term" value="F:DNA binding"/>
    <property type="evidence" value="ECO:0007669"/>
    <property type="project" value="UniProtKB-KW"/>
</dbReference>
<organism evidence="10 11">
    <name type="scientific">Passalora fulva</name>
    <name type="common">Tomato leaf mold</name>
    <name type="synonym">Cladosporium fulvum</name>
    <dbReference type="NCBI Taxonomy" id="5499"/>
    <lineage>
        <taxon>Eukaryota</taxon>
        <taxon>Fungi</taxon>
        <taxon>Dikarya</taxon>
        <taxon>Ascomycota</taxon>
        <taxon>Pezizomycotina</taxon>
        <taxon>Dothideomycetes</taxon>
        <taxon>Dothideomycetidae</taxon>
        <taxon>Mycosphaerellales</taxon>
        <taxon>Mycosphaerellaceae</taxon>
        <taxon>Fulvia</taxon>
    </lineage>
</organism>
<keyword evidence="11" id="KW-1185">Reference proteome</keyword>
<keyword evidence="4" id="KW-0805">Transcription regulation</keyword>
<dbReference type="PROSITE" id="PS50048">
    <property type="entry name" value="ZN2_CY6_FUNGAL_2"/>
    <property type="match status" value="1"/>
</dbReference>
<dbReference type="EMBL" id="CP090171">
    <property type="protein sequence ID" value="UJO22330.1"/>
    <property type="molecule type" value="Genomic_DNA"/>
</dbReference>
<feature type="compositionally biased region" description="Polar residues" evidence="8">
    <location>
        <begin position="256"/>
        <end position="279"/>
    </location>
</feature>
<evidence type="ECO:0000256" key="4">
    <source>
        <dbReference type="ARBA" id="ARBA00023015"/>
    </source>
</evidence>
<dbReference type="AlphaFoldDB" id="A0A9Q8UTY8"/>
<evidence type="ECO:0000256" key="2">
    <source>
        <dbReference type="ARBA" id="ARBA00022723"/>
    </source>
</evidence>
<dbReference type="Proteomes" id="UP000756132">
    <property type="component" value="Chromosome 9"/>
</dbReference>
<evidence type="ECO:0000259" key="9">
    <source>
        <dbReference type="PROSITE" id="PS50048"/>
    </source>
</evidence>
<feature type="compositionally biased region" description="Low complexity" evidence="8">
    <location>
        <begin position="226"/>
        <end position="237"/>
    </location>
</feature>
<keyword evidence="5" id="KW-0238">DNA-binding</keyword>
<dbReference type="GO" id="GO:0005634">
    <property type="term" value="C:nucleus"/>
    <property type="evidence" value="ECO:0007669"/>
    <property type="project" value="UniProtKB-SubCell"/>
</dbReference>
<dbReference type="PROSITE" id="PS00463">
    <property type="entry name" value="ZN2_CY6_FUNGAL_1"/>
    <property type="match status" value="1"/>
</dbReference>